<feature type="compositionally biased region" description="Low complexity" evidence="2">
    <location>
        <begin position="11"/>
        <end position="29"/>
    </location>
</feature>
<gene>
    <name evidence="3" type="ORF">PPERSA_05668</name>
</gene>
<feature type="region of interest" description="Disordered" evidence="2">
    <location>
        <begin position="922"/>
        <end position="963"/>
    </location>
</feature>
<feature type="compositionally biased region" description="Polar residues" evidence="2">
    <location>
        <begin position="942"/>
        <end position="954"/>
    </location>
</feature>
<evidence type="ECO:0000256" key="1">
    <source>
        <dbReference type="SAM" id="Coils"/>
    </source>
</evidence>
<feature type="region of interest" description="Disordered" evidence="2">
    <location>
        <begin position="984"/>
        <end position="1004"/>
    </location>
</feature>
<feature type="region of interest" description="Disordered" evidence="2">
    <location>
        <begin position="700"/>
        <end position="719"/>
    </location>
</feature>
<organism evidence="3 4">
    <name type="scientific">Pseudocohnilembus persalinus</name>
    <name type="common">Ciliate</name>
    <dbReference type="NCBI Taxonomy" id="266149"/>
    <lineage>
        <taxon>Eukaryota</taxon>
        <taxon>Sar</taxon>
        <taxon>Alveolata</taxon>
        <taxon>Ciliophora</taxon>
        <taxon>Intramacronucleata</taxon>
        <taxon>Oligohymenophorea</taxon>
        <taxon>Scuticociliatia</taxon>
        <taxon>Philasterida</taxon>
        <taxon>Pseudocohnilembidae</taxon>
        <taxon>Pseudocohnilembus</taxon>
    </lineage>
</organism>
<evidence type="ECO:0000313" key="4">
    <source>
        <dbReference type="Proteomes" id="UP000054937"/>
    </source>
</evidence>
<evidence type="ECO:0000256" key="2">
    <source>
        <dbReference type="SAM" id="MobiDB-lite"/>
    </source>
</evidence>
<keyword evidence="1" id="KW-0175">Coiled coil</keyword>
<feature type="region of interest" description="Disordered" evidence="2">
    <location>
        <begin position="1"/>
        <end position="47"/>
    </location>
</feature>
<comment type="caution">
    <text evidence="3">The sequence shown here is derived from an EMBL/GenBank/DDBJ whole genome shotgun (WGS) entry which is preliminary data.</text>
</comment>
<feature type="compositionally biased region" description="Low complexity" evidence="2">
    <location>
        <begin position="927"/>
        <end position="936"/>
    </location>
</feature>
<feature type="region of interest" description="Disordered" evidence="2">
    <location>
        <begin position="391"/>
        <end position="417"/>
    </location>
</feature>
<dbReference type="InParanoid" id="A0A0V0QM41"/>
<dbReference type="AlphaFoldDB" id="A0A0V0QM41"/>
<dbReference type="PANTHER" id="PTHR38150:SF1">
    <property type="entry name" value="PFU DOMAIN-CONTAINING PROTEIN"/>
    <property type="match status" value="1"/>
</dbReference>
<dbReference type="Proteomes" id="UP000054937">
    <property type="component" value="Unassembled WGS sequence"/>
</dbReference>
<name>A0A0V0QM41_PSEPJ</name>
<dbReference type="OrthoDB" id="299068at2759"/>
<feature type="region of interest" description="Disordered" evidence="2">
    <location>
        <begin position="604"/>
        <end position="623"/>
    </location>
</feature>
<sequence length="1150" mass="136137">MGNEQSTETGQQNLDQNQQNEQIIEQPLPSQKTNQLSFGGSNQNNVQQQGVNIKPESEPYQVDYEQDEKHQLPLDSQTQMRYSHMRDSQSNEYQSQPNTAQLGLNQQNTNNLKNDIGNSTQGNLQRSSYALRNQIIQQNQSQQLQEQQNDYFQDPNQDQYQDYNQQRKNQIIYEQLAIENLRQSQKNKKLTQQETDQLVYNLLQKGKEIKYKNEQLKNKYENQEFSDCKFQPQNSVTVNQVKTKQENKVQQNSLNQPSVSKVRQSLAQKKPQRSLQQFLDEQDKFLKKREMEIKQLKLQEEQKEISQFTGKPQLCQESEEMLKFKSEVTNTRNLPTYKRLYDLNAKKQKDSKTGVVDNKNIQQELSDQLAFRNNKIKDEAANRLYQDFQRRQEKQKNAQKGINSKKDSTQSNTINNFTDLNKKKNNLSLAKKLLKEFDANIAILQEEYGKNLSTLDYIQTSEILKMLHFTSEHIRVESSNFIKERSLMNDLWIILQGQFKNEIIGRNLILALMGILGLNVDIPRYKPEDGDKKLQHYQDMSTAFENLNDNGMSQQTQEKNKVDRAIPMTRDSDLFEEQQLIRFQQEKNLEEQKALEEQALRESANFQQQNSQQFTHQDQFQQQEDHNQNLNLQQQQAPIQNQTISQFGQMNQYYQQRYHQIEVGRYEEDNLILTDEDIKKLQTYFHIFYLNRLNTSSKNQNKLSRKGQEIDQSQSQLSVKNSYRTDQLANNHRQKLLMAVTNGQNQQISNYDLMMAHRDIKQKNAQMMKEIQEEREMEECTFNPKTLPYNQGNFDTNIQLEQEQGEQQGVQSIKNHKMPMTAQTLGSDRNVTLYKLAKPRSQLRDKVTEEVEYEKNCDECTFKPEITSNRLQNINRQSYYGGNSQYIKNGDKTVDRLRKAYDKNKKVQTYESRGYEYFTKYPKNQKQSFQSSQQFSRRLDQNKPQYSVQQQHQEYTQDQKENQHDYDNENQEFYQPDNYDMHDLEQQQQQQQQIISQNYQDQKEQEDQYYTNNIQYKNQNNSDEIPVSETQKKQINQLLIPDGNYDQYQQSLQKNHFNQGQDDQNNQNFEGHLKNSNDFDNQDSQKDDAPMLYVDVNLSADRVERIVINKGDNIQNIANNFIKQHNLNPNIKDKLIELLSAQINQYMNQE</sequence>
<dbReference type="EMBL" id="LDAU01000135">
    <property type="protein sequence ID" value="KRX03310.1"/>
    <property type="molecule type" value="Genomic_DNA"/>
</dbReference>
<feature type="compositionally biased region" description="Polar residues" evidence="2">
    <location>
        <begin position="710"/>
        <end position="719"/>
    </location>
</feature>
<protein>
    <submittedName>
        <fullName evidence="3">Uncharacterized protein</fullName>
    </submittedName>
</protein>
<feature type="compositionally biased region" description="Polar residues" evidence="2">
    <location>
        <begin position="1"/>
        <end position="10"/>
    </location>
</feature>
<proteinExistence type="predicted"/>
<evidence type="ECO:0000313" key="3">
    <source>
        <dbReference type="EMBL" id="KRX03310.1"/>
    </source>
</evidence>
<dbReference type="OMA" id="KQENHFV"/>
<keyword evidence="4" id="KW-1185">Reference proteome</keyword>
<dbReference type="PANTHER" id="PTHR38150">
    <property type="entry name" value="EF-HAND DOMAIN-CONTAINING PROTEIN"/>
    <property type="match status" value="1"/>
</dbReference>
<feature type="compositionally biased region" description="Low complexity" evidence="2">
    <location>
        <begin position="986"/>
        <end position="1000"/>
    </location>
</feature>
<reference evidence="3 4" key="1">
    <citation type="journal article" date="2015" name="Sci. Rep.">
        <title>Genome of the facultative scuticociliatosis pathogen Pseudocohnilembus persalinus provides insight into its virulence through horizontal gene transfer.</title>
        <authorList>
            <person name="Xiong J."/>
            <person name="Wang G."/>
            <person name="Cheng J."/>
            <person name="Tian M."/>
            <person name="Pan X."/>
            <person name="Warren A."/>
            <person name="Jiang C."/>
            <person name="Yuan D."/>
            <person name="Miao W."/>
        </authorList>
    </citation>
    <scope>NUCLEOTIDE SEQUENCE [LARGE SCALE GENOMIC DNA]</scope>
    <source>
        <strain evidence="3">36N120E</strain>
    </source>
</reference>
<accession>A0A0V0QM41</accession>
<feature type="coiled-coil region" evidence="1">
    <location>
        <begin position="420"/>
        <end position="447"/>
    </location>
</feature>